<keyword evidence="3" id="KW-0812">Transmembrane</keyword>
<evidence type="ECO:0000256" key="1">
    <source>
        <dbReference type="ARBA" id="ARBA00010088"/>
    </source>
</evidence>
<dbReference type="PANTHER" id="PTHR43248">
    <property type="entry name" value="2-SUCCINYL-6-HYDROXY-2,4-CYCLOHEXADIENE-1-CARBOXYLATE SYNTHASE"/>
    <property type="match status" value="1"/>
</dbReference>
<keyword evidence="7" id="KW-1185">Reference proteome</keyword>
<feature type="domain" description="AB hydrolase-1" evidence="4">
    <location>
        <begin position="210"/>
        <end position="367"/>
    </location>
</feature>
<dbReference type="PANTHER" id="PTHR43248:SF25">
    <property type="entry name" value="AB HYDROLASE-1 DOMAIN-CONTAINING PROTEIN-RELATED"/>
    <property type="match status" value="1"/>
</dbReference>
<reference evidence="6" key="1">
    <citation type="submission" date="2023-06" db="EMBL/GenBank/DDBJ databases">
        <title>Genome-scale phylogeny and comparative genomics of the fungal order Sordariales.</title>
        <authorList>
            <consortium name="Lawrence Berkeley National Laboratory"/>
            <person name="Hensen N."/>
            <person name="Bonometti L."/>
            <person name="Westerberg I."/>
            <person name="Brannstrom I.O."/>
            <person name="Guillou S."/>
            <person name="Cros-Aarteil S."/>
            <person name="Calhoun S."/>
            <person name="Haridas S."/>
            <person name="Kuo A."/>
            <person name="Mondo S."/>
            <person name="Pangilinan J."/>
            <person name="Riley R."/>
            <person name="Labutti K."/>
            <person name="Andreopoulos B."/>
            <person name="Lipzen A."/>
            <person name="Chen C."/>
            <person name="Yanf M."/>
            <person name="Daum C."/>
            <person name="Ng V."/>
            <person name="Clum A."/>
            <person name="Steindorff A."/>
            <person name="Ohm R."/>
            <person name="Martin F."/>
            <person name="Silar P."/>
            <person name="Natvig D."/>
            <person name="Lalanne C."/>
            <person name="Gautier V."/>
            <person name="Ament-Velasquez S.L."/>
            <person name="Kruys A."/>
            <person name="Hutchinson M.I."/>
            <person name="Powell A.J."/>
            <person name="Barry K."/>
            <person name="Miller A.N."/>
            <person name="Grigoriev I.V."/>
            <person name="Debuchy R."/>
            <person name="Gladieux P."/>
            <person name="Thoren M.H."/>
            <person name="Johannesson H."/>
        </authorList>
    </citation>
    <scope>NUCLEOTIDE SEQUENCE</scope>
    <source>
        <strain evidence="6">SMH4607-1</strain>
    </source>
</reference>
<keyword evidence="3" id="KW-0472">Membrane</keyword>
<organism evidence="6 7">
    <name type="scientific">Lasiosphaeris hirsuta</name>
    <dbReference type="NCBI Taxonomy" id="260670"/>
    <lineage>
        <taxon>Eukaryota</taxon>
        <taxon>Fungi</taxon>
        <taxon>Dikarya</taxon>
        <taxon>Ascomycota</taxon>
        <taxon>Pezizomycotina</taxon>
        <taxon>Sordariomycetes</taxon>
        <taxon>Sordariomycetidae</taxon>
        <taxon>Sordariales</taxon>
        <taxon>Lasiosphaeriaceae</taxon>
        <taxon>Lasiosphaeris</taxon>
    </lineage>
</organism>
<dbReference type="InterPro" id="IPR029058">
    <property type="entry name" value="AB_hydrolase_fold"/>
</dbReference>
<dbReference type="EMBL" id="JAUKUA010000002">
    <property type="protein sequence ID" value="KAK0724720.1"/>
    <property type="molecule type" value="Genomic_DNA"/>
</dbReference>
<evidence type="ECO:0000313" key="6">
    <source>
        <dbReference type="EMBL" id="KAK0724720.1"/>
    </source>
</evidence>
<protein>
    <recommendedName>
        <fullName evidence="8">Hydrolase</fullName>
    </recommendedName>
</protein>
<evidence type="ECO:0000256" key="2">
    <source>
        <dbReference type="ARBA" id="ARBA00022801"/>
    </source>
</evidence>
<dbReference type="InterPro" id="IPR000073">
    <property type="entry name" value="AB_hydrolase_1"/>
</dbReference>
<keyword evidence="3" id="KW-1133">Transmembrane helix</keyword>
<dbReference type="GO" id="GO:0016787">
    <property type="term" value="F:hydrolase activity"/>
    <property type="evidence" value="ECO:0007669"/>
    <property type="project" value="UniProtKB-KW"/>
</dbReference>
<evidence type="ECO:0000259" key="5">
    <source>
        <dbReference type="Pfam" id="PF08386"/>
    </source>
</evidence>
<feature type="transmembrane region" description="Helical" evidence="3">
    <location>
        <begin position="20"/>
        <end position="39"/>
    </location>
</feature>
<dbReference type="InterPro" id="IPR013595">
    <property type="entry name" value="Pept_S33_TAP-like_C"/>
</dbReference>
<dbReference type="InterPro" id="IPR051601">
    <property type="entry name" value="Serine_prot/Carboxylest_S33"/>
</dbReference>
<name>A0AA40AZ88_9PEZI</name>
<dbReference type="Pfam" id="PF00561">
    <property type="entry name" value="Abhydrolase_1"/>
    <property type="match status" value="1"/>
</dbReference>
<feature type="domain" description="Peptidase S33 tripeptidyl aminopeptidase-like C-terminal" evidence="5">
    <location>
        <begin position="569"/>
        <end position="651"/>
    </location>
</feature>
<dbReference type="Proteomes" id="UP001172102">
    <property type="component" value="Unassembled WGS sequence"/>
</dbReference>
<proteinExistence type="inferred from homology"/>
<accession>A0AA40AZ88</accession>
<gene>
    <name evidence="6" type="ORF">B0H67DRAFT_482850</name>
</gene>
<comment type="caution">
    <text evidence="6">The sequence shown here is derived from an EMBL/GenBank/DDBJ whole genome shotgun (WGS) entry which is preliminary data.</text>
</comment>
<dbReference type="AlphaFoldDB" id="A0AA40AZ88"/>
<dbReference type="SUPFAM" id="SSF53474">
    <property type="entry name" value="alpha/beta-Hydrolases"/>
    <property type="match status" value="1"/>
</dbReference>
<keyword evidence="2" id="KW-0378">Hydrolase</keyword>
<dbReference type="Pfam" id="PF08386">
    <property type="entry name" value="Abhydrolase_4"/>
    <property type="match status" value="1"/>
</dbReference>
<comment type="similarity">
    <text evidence="1">Belongs to the peptidase S33 family.</text>
</comment>
<evidence type="ECO:0008006" key="8">
    <source>
        <dbReference type="Google" id="ProtNLM"/>
    </source>
</evidence>
<evidence type="ECO:0000313" key="7">
    <source>
        <dbReference type="Proteomes" id="UP001172102"/>
    </source>
</evidence>
<sequence length="701" mass="76218">MEKAPRTVVYLQPRRRRSGWVLASVLVAAVILLAILPQWRPASSSCACNADALGDTIHGFAGAAAPLDTLEVSPYAKFPQLNTTSPYGQFPQPNDAFRFLPCTDKTVPPVLNDTSAAASWAALFDPNPANWSWGAPVGNSSGNATTGTGDPYSGRGIFLCGYLEVPLDYLNKSDSRITRLAVTKYQVSGLARVDGAAPANSTAGKKSERTIIIEPGGPGGSGTSYAWGSAARMSTRFSDGKFDVLGWDPRGVNASRPAVECFPHDADRDRWYLLTSQHRAVVAANPRAQLEIVDAMNEAMFRACWERHGDLGRFLTTASVARDLDEIRKALGEDEVTGYLVSYGTGIGQTYAGMFPDRVGRMVLDGTEYVRDHRERGGFGWTALDNATNAWNDGFIGECLNAGPEYCALAEPRDGKAVTASGLSSRLDALLSSLIARPVPGYLKSTGPTMLTYSYLVDSIYSAMYSARRWPQLAQTFYELESGNATLAISRFESGAWYYDPELPCPEPGSPASDGELGNLVICSDSYDASEPDDMDWWLSQWQNMTAKSWIAGNSRFYTVFPCRHFNTFWPKPSEVFRGDLNHTLRTPVLLIAETYDPATPLRNGRRLAAEMGSNARMIVHHGYGHSSVDTSNCTDAAAKAYVLDGIIPKDAETNCYANEKPYLYGVTRNTTVSVAPASEPPIQVHGGGFGFRKHLGDEVE</sequence>
<evidence type="ECO:0000256" key="3">
    <source>
        <dbReference type="SAM" id="Phobius"/>
    </source>
</evidence>
<dbReference type="Gene3D" id="3.40.50.1820">
    <property type="entry name" value="alpha/beta hydrolase"/>
    <property type="match status" value="1"/>
</dbReference>
<evidence type="ECO:0000259" key="4">
    <source>
        <dbReference type="Pfam" id="PF00561"/>
    </source>
</evidence>